<dbReference type="AlphaFoldDB" id="A0A244ENE0"/>
<dbReference type="EMBL" id="MTSA01000013">
    <property type="protein sequence ID" value="OUM06045.1"/>
    <property type="molecule type" value="Genomic_DNA"/>
</dbReference>
<proteinExistence type="predicted"/>
<organism evidence="1 2">
    <name type="scientific">Pseudomonas syringae</name>
    <dbReference type="NCBI Taxonomy" id="317"/>
    <lineage>
        <taxon>Bacteria</taxon>
        <taxon>Pseudomonadati</taxon>
        <taxon>Pseudomonadota</taxon>
        <taxon>Gammaproteobacteria</taxon>
        <taxon>Pseudomonadales</taxon>
        <taxon>Pseudomonadaceae</taxon>
        <taxon>Pseudomonas</taxon>
    </lineage>
</organism>
<dbReference type="RefSeq" id="WP_084918756.1">
    <property type="nucleotide sequence ID" value="NZ_MTSA01000013.1"/>
</dbReference>
<evidence type="ECO:0000313" key="2">
    <source>
        <dbReference type="Proteomes" id="UP000195128"/>
    </source>
</evidence>
<sequence>MGFNPLSHELAVLEIVRSAHFIRPRKLTSGQLYLALIRLQSEVPAIGTFMAMIDDLVKEGLLVSAAVLDHDVSFPYVQHIISGLTEIGEAALEVQSAQVDPFLHLIGESASALDARKS</sequence>
<reference evidence="1 2" key="1">
    <citation type="submission" date="2017-01" db="EMBL/GenBank/DDBJ databases">
        <authorList>
            <person name="Mah S.A."/>
            <person name="Swanson W.J."/>
            <person name="Moy G.W."/>
            <person name="Vacquier V.D."/>
        </authorList>
    </citation>
    <scope>NUCLEOTIDE SEQUENCE [LARGE SCALE GENOMIC DNA]</scope>
    <source>
        <strain evidence="1">PDD-32b-74</strain>
    </source>
</reference>
<dbReference type="Proteomes" id="UP000195128">
    <property type="component" value="Unassembled WGS sequence"/>
</dbReference>
<comment type="caution">
    <text evidence="1">The sequence shown here is derived from an EMBL/GenBank/DDBJ whole genome shotgun (WGS) entry which is preliminary data.</text>
</comment>
<name>A0A244ENE0_PSESX</name>
<accession>A0A244ENE0</accession>
<dbReference type="OrthoDB" id="6892086at2"/>
<protein>
    <submittedName>
        <fullName evidence="1">Uncharacterized protein</fullName>
    </submittedName>
</protein>
<evidence type="ECO:0000313" key="1">
    <source>
        <dbReference type="EMBL" id="OUM06045.1"/>
    </source>
</evidence>
<gene>
    <name evidence="1" type="ORF">BW686_17235</name>
</gene>